<proteinExistence type="predicted"/>
<dbReference type="EMBL" id="CYPR01000075">
    <property type="protein sequence ID" value="CUH37125.1"/>
    <property type="molecule type" value="Genomic_DNA"/>
</dbReference>
<dbReference type="EMBL" id="CYPR01000243">
    <property type="protein sequence ID" value="CUH40954.1"/>
    <property type="molecule type" value="Genomic_DNA"/>
</dbReference>
<dbReference type="EMBL" id="CYPR01000158">
    <property type="protein sequence ID" value="CUH39607.1"/>
    <property type="molecule type" value="Genomic_DNA"/>
</dbReference>
<sequence length="42" mass="4856">MVFRLMKSAKKKWRKINGPNRLPDVIQGIEFKDGIKQLQTAA</sequence>
<dbReference type="AlphaFoldDB" id="A0A0M7BGF8"/>
<dbReference type="EMBL" id="CYPR01000208">
    <property type="protein sequence ID" value="CUH40475.1"/>
    <property type="molecule type" value="Genomic_DNA"/>
</dbReference>
<dbReference type="EMBL" id="CYPR01000087">
    <property type="protein sequence ID" value="CUH38551.1"/>
    <property type="molecule type" value="Genomic_DNA"/>
</dbReference>
<accession>A0A0M7BGF8</accession>
<dbReference type="EMBL" id="CYPR01000074">
    <property type="protein sequence ID" value="CUH37031.1"/>
    <property type="molecule type" value="Genomic_DNA"/>
</dbReference>
<evidence type="ECO:0000313" key="7">
    <source>
        <dbReference type="Proteomes" id="UP000049455"/>
    </source>
</evidence>
<protein>
    <submittedName>
        <fullName evidence="5">Uncharacterized protein</fullName>
    </submittedName>
</protein>
<evidence type="ECO:0000313" key="4">
    <source>
        <dbReference type="EMBL" id="CUH39607.1"/>
    </source>
</evidence>
<gene>
    <name evidence="1" type="ORF">JSE7799_01258</name>
    <name evidence="2" type="ORF">JSE7799_01265</name>
    <name evidence="3" type="ORF">JSE7799_01427</name>
    <name evidence="4" type="ORF">JSE7799_02334</name>
    <name evidence="5" type="ORF">JSE7799_03208</name>
    <name evidence="6" type="ORF">JSE7799_03695</name>
</gene>
<name>A0A0M7BGF8_9RHOB</name>
<evidence type="ECO:0000313" key="5">
    <source>
        <dbReference type="EMBL" id="CUH40475.1"/>
    </source>
</evidence>
<evidence type="ECO:0000313" key="3">
    <source>
        <dbReference type="EMBL" id="CUH38551.1"/>
    </source>
</evidence>
<organism evidence="5 7">
    <name type="scientific">Jannaschia seosinensis</name>
    <dbReference type="NCBI Taxonomy" id="313367"/>
    <lineage>
        <taxon>Bacteria</taxon>
        <taxon>Pseudomonadati</taxon>
        <taxon>Pseudomonadota</taxon>
        <taxon>Alphaproteobacteria</taxon>
        <taxon>Rhodobacterales</taxon>
        <taxon>Roseobacteraceae</taxon>
        <taxon>Jannaschia</taxon>
    </lineage>
</organism>
<evidence type="ECO:0000313" key="2">
    <source>
        <dbReference type="EMBL" id="CUH37125.1"/>
    </source>
</evidence>
<evidence type="ECO:0000313" key="6">
    <source>
        <dbReference type="EMBL" id="CUH40954.1"/>
    </source>
</evidence>
<keyword evidence="7" id="KW-1185">Reference proteome</keyword>
<reference evidence="5 7" key="1">
    <citation type="submission" date="2015-09" db="EMBL/GenBank/DDBJ databases">
        <authorList>
            <person name="Jackson K.R."/>
            <person name="Lunt B.L."/>
            <person name="Fisher J.N.B."/>
            <person name="Gardner A.V."/>
            <person name="Bailey M.E."/>
            <person name="Deus L.M."/>
            <person name="Earl A.S."/>
            <person name="Gibby P.D."/>
            <person name="Hartmann K.A."/>
            <person name="Liu J.E."/>
            <person name="Manci A.M."/>
            <person name="Nielsen D.A."/>
            <person name="Solomon M.B."/>
            <person name="Breakwell D.P."/>
            <person name="Burnett S.H."/>
            <person name="Grose J.H."/>
        </authorList>
    </citation>
    <scope>NUCLEOTIDE SEQUENCE [LARGE SCALE GENOMIC DNA]</scope>
    <source>
        <strain evidence="5 7">CECT 7799</strain>
    </source>
</reference>
<evidence type="ECO:0000313" key="1">
    <source>
        <dbReference type="EMBL" id="CUH37031.1"/>
    </source>
</evidence>
<dbReference type="Proteomes" id="UP000049455">
    <property type="component" value="Unassembled WGS sequence"/>
</dbReference>